<dbReference type="InterPro" id="IPR052233">
    <property type="entry name" value="Rho-type_GEFs"/>
</dbReference>
<dbReference type="PROSITE" id="PS50010">
    <property type="entry name" value="DH_2"/>
    <property type="match status" value="1"/>
</dbReference>
<proteinExistence type="predicted"/>
<dbReference type="EMBL" id="BAABUJ010000020">
    <property type="protein sequence ID" value="GAA5801826.1"/>
    <property type="molecule type" value="Genomic_DNA"/>
</dbReference>
<name>A0ABP9Y4B2_9FUNG</name>
<dbReference type="SMART" id="SM00325">
    <property type="entry name" value="RhoGEF"/>
    <property type="match status" value="1"/>
</dbReference>
<evidence type="ECO:0000256" key="2">
    <source>
        <dbReference type="SAM" id="MobiDB-lite"/>
    </source>
</evidence>
<dbReference type="InterPro" id="IPR000219">
    <property type="entry name" value="DH_dom"/>
</dbReference>
<dbReference type="InterPro" id="IPR011993">
    <property type="entry name" value="PH-like_dom_sf"/>
</dbReference>
<evidence type="ECO:0000313" key="4">
    <source>
        <dbReference type="EMBL" id="GAA5801826.1"/>
    </source>
</evidence>
<evidence type="ECO:0000259" key="3">
    <source>
        <dbReference type="PROSITE" id="PS50010"/>
    </source>
</evidence>
<feature type="domain" description="DH" evidence="3">
    <location>
        <begin position="451"/>
        <end position="642"/>
    </location>
</feature>
<dbReference type="InterPro" id="IPR036388">
    <property type="entry name" value="WH-like_DNA-bd_sf"/>
</dbReference>
<dbReference type="Pfam" id="PF00610">
    <property type="entry name" value="DEP"/>
    <property type="match status" value="1"/>
</dbReference>
<reference evidence="4 5" key="1">
    <citation type="submission" date="2024-04" db="EMBL/GenBank/DDBJ databases">
        <title>genome sequences of Mucor flavus KT1a and Helicostylum pulchrum KT1b strains isolation_sourced from the surface of a dry-aged beef.</title>
        <authorList>
            <person name="Toyotome T."/>
            <person name="Hosono M."/>
            <person name="Torimaru M."/>
            <person name="Fukuda K."/>
            <person name="Mikami N."/>
        </authorList>
    </citation>
    <scope>NUCLEOTIDE SEQUENCE [LARGE SCALE GENOMIC DNA]</scope>
    <source>
        <strain evidence="4 5">KT1b</strain>
    </source>
</reference>
<dbReference type="Gene3D" id="1.10.10.10">
    <property type="entry name" value="Winged helix-like DNA-binding domain superfamily/Winged helix DNA-binding domain"/>
    <property type="match status" value="1"/>
</dbReference>
<feature type="region of interest" description="Disordered" evidence="2">
    <location>
        <begin position="160"/>
        <end position="211"/>
    </location>
</feature>
<dbReference type="InterPro" id="IPR041675">
    <property type="entry name" value="PH_5"/>
</dbReference>
<keyword evidence="5" id="KW-1185">Reference proteome</keyword>
<dbReference type="Pfam" id="PF00621">
    <property type="entry name" value="RhoGEF"/>
    <property type="match status" value="1"/>
</dbReference>
<dbReference type="SUPFAM" id="SSF50729">
    <property type="entry name" value="PH domain-like"/>
    <property type="match status" value="1"/>
</dbReference>
<dbReference type="InterPro" id="IPR000591">
    <property type="entry name" value="DEP_dom"/>
</dbReference>
<dbReference type="Gene3D" id="2.30.29.30">
    <property type="entry name" value="Pleckstrin-homology domain (PH domain)/Phosphotyrosine-binding domain (PTB)"/>
    <property type="match status" value="1"/>
</dbReference>
<sequence length="803" mass="92199">MSDIVNEESPYNYQGGFDLISADVENSYIKQNLPIRRQSLIAYHDKMRSSNEPKRHSSLNIDTAPEKLHINTRLLSNSKSLNSVHIEPPEQNNQLGDTLKEQQPLPEKQQVKFSGLLKPSKSDSTSMYKKKQESLSQSWNDMSQPLLKLKSVFSRLQPNSSNEALTTTITTTTETETETETETTETTTKKSRNLCSATSSNSSSNSSKEVLKRKKKKSVVIEKVKKRHAGIIYTALLSHVSKELLKKLQLSSIVFKDGIEYHNVFNGTMAVNCILDILNTNDRNLSLLVGRALESQGFFHHINYDYKLRDLDDELYKFQYTHHDDSNYYDRPPIPPQFVSPNNNNKLLSLKRNNNHKKHGNAKIHGIPSVCETLPVNGIFSILTDCYSPTCTRKSPCYSISCPRMTTRGKKTVKRPLSSFLLTTDQEQLRSLWRHSVPLNIVMGTNGIEQKRQECIYELIYTEQDFTKDMHYVQNVIAVFWIDPIQTSDIIPVERRNEFITEVFWNLPDIQRITSALSKDLTVRQDKHSVIPAVGDILLNHVKDFQPFVTYGEHQIIGKHAYELEKKRNPKFLQFAQKLERQPESRRLELNGYLTKPTSRLGRYNLLLNTIHQITPEDHQDHHDIPLVIIKITELLVQLNKKVGLSDNAFHLEQISSKIISAKGNIDLNLLDPKRQLVMCGKMKRFNYHNWDIQVFLFDHYLVCCKIKYQDGLEYYKIYQKPIPLEELHVSIPNADIIPSPSSNKSFTTSNIYNKISSSPTTTTLASTGYPVTFHQAEDSITLTTASESTRKLWIDKINEKDN</sequence>
<organism evidence="4 5">
    <name type="scientific">Helicostylum pulchrum</name>
    <dbReference type="NCBI Taxonomy" id="562976"/>
    <lineage>
        <taxon>Eukaryota</taxon>
        <taxon>Fungi</taxon>
        <taxon>Fungi incertae sedis</taxon>
        <taxon>Mucoromycota</taxon>
        <taxon>Mucoromycotina</taxon>
        <taxon>Mucoromycetes</taxon>
        <taxon>Mucorales</taxon>
        <taxon>Mucorineae</taxon>
        <taxon>Mucoraceae</taxon>
        <taxon>Helicostylum</taxon>
    </lineage>
</organism>
<feature type="compositionally biased region" description="Low complexity" evidence="2">
    <location>
        <begin position="199"/>
        <end position="208"/>
    </location>
</feature>
<dbReference type="InterPro" id="IPR035899">
    <property type="entry name" value="DBL_dom_sf"/>
</dbReference>
<gene>
    <name evidence="4" type="ORF">HPULCUR_007280</name>
</gene>
<dbReference type="PANTHER" id="PTHR46572:SF2">
    <property type="entry name" value="RHO1 GDP-GTP EXCHANGE PROTEIN 1-RELATED"/>
    <property type="match status" value="1"/>
</dbReference>
<dbReference type="SUPFAM" id="SSF48065">
    <property type="entry name" value="DBL homology domain (DH-domain)"/>
    <property type="match status" value="1"/>
</dbReference>
<dbReference type="PANTHER" id="PTHR46572">
    <property type="entry name" value="RHO1 GDP-GTP EXCHANGE PROTEIN 1-RELATED"/>
    <property type="match status" value="1"/>
</dbReference>
<evidence type="ECO:0000256" key="1">
    <source>
        <dbReference type="ARBA" id="ARBA00022553"/>
    </source>
</evidence>
<protein>
    <recommendedName>
        <fullName evidence="3">DH domain-containing protein</fullName>
    </recommendedName>
</protein>
<evidence type="ECO:0000313" key="5">
    <source>
        <dbReference type="Proteomes" id="UP001476247"/>
    </source>
</evidence>
<accession>A0ABP9Y4B2</accession>
<dbReference type="Gene3D" id="1.20.900.10">
    <property type="entry name" value="Dbl homology (DH) domain"/>
    <property type="match status" value="1"/>
</dbReference>
<keyword evidence="1" id="KW-0597">Phosphoprotein</keyword>
<comment type="caution">
    <text evidence="4">The sequence shown here is derived from an EMBL/GenBank/DDBJ whole genome shotgun (WGS) entry which is preliminary data.</text>
</comment>
<dbReference type="Proteomes" id="UP001476247">
    <property type="component" value="Unassembled WGS sequence"/>
</dbReference>
<dbReference type="SMART" id="SM00049">
    <property type="entry name" value="DEP"/>
    <property type="match status" value="1"/>
</dbReference>
<dbReference type="Pfam" id="PF15405">
    <property type="entry name" value="PH_5"/>
    <property type="match status" value="1"/>
</dbReference>
<feature type="region of interest" description="Disordered" evidence="2">
    <location>
        <begin position="105"/>
        <end position="136"/>
    </location>
</feature>